<reference evidence="1 2" key="1">
    <citation type="journal article" date="2017" name="Gigascience">
        <title>Draft genome of the honey bee ectoparasitic mite, Tropilaelaps mercedesae, is shaped by the parasitic life history.</title>
        <authorList>
            <person name="Dong X."/>
            <person name="Armstrong S.D."/>
            <person name="Xia D."/>
            <person name="Makepeace B.L."/>
            <person name="Darby A.C."/>
            <person name="Kadowaki T."/>
        </authorList>
    </citation>
    <scope>NUCLEOTIDE SEQUENCE [LARGE SCALE GENOMIC DNA]</scope>
    <source>
        <strain evidence="1">Wuxi-XJTLU</strain>
    </source>
</reference>
<dbReference type="EMBL" id="MNPL01002410">
    <property type="protein sequence ID" value="OQR78295.1"/>
    <property type="molecule type" value="Genomic_DNA"/>
</dbReference>
<proteinExistence type="predicted"/>
<evidence type="ECO:0000313" key="2">
    <source>
        <dbReference type="Proteomes" id="UP000192247"/>
    </source>
</evidence>
<gene>
    <name evidence="1" type="ORF">BIW11_02755</name>
</gene>
<dbReference type="Proteomes" id="UP000192247">
    <property type="component" value="Unassembled WGS sequence"/>
</dbReference>
<comment type="caution">
    <text evidence="1">The sequence shown here is derived from an EMBL/GenBank/DDBJ whole genome shotgun (WGS) entry which is preliminary data.</text>
</comment>
<keyword evidence="2" id="KW-1185">Reference proteome</keyword>
<name>A0A1V9XXR1_9ACAR</name>
<dbReference type="InParanoid" id="A0A1V9XXR1"/>
<evidence type="ECO:0000313" key="1">
    <source>
        <dbReference type="EMBL" id="OQR78295.1"/>
    </source>
</evidence>
<sequence>MCAGRYKIFFSQDWRIERFKRRRKPL</sequence>
<dbReference type="AlphaFoldDB" id="A0A1V9XXR1"/>
<organism evidence="1 2">
    <name type="scientific">Tropilaelaps mercedesae</name>
    <dbReference type="NCBI Taxonomy" id="418985"/>
    <lineage>
        <taxon>Eukaryota</taxon>
        <taxon>Metazoa</taxon>
        <taxon>Ecdysozoa</taxon>
        <taxon>Arthropoda</taxon>
        <taxon>Chelicerata</taxon>
        <taxon>Arachnida</taxon>
        <taxon>Acari</taxon>
        <taxon>Parasitiformes</taxon>
        <taxon>Mesostigmata</taxon>
        <taxon>Gamasina</taxon>
        <taxon>Dermanyssoidea</taxon>
        <taxon>Laelapidae</taxon>
        <taxon>Tropilaelaps</taxon>
    </lineage>
</organism>
<accession>A0A1V9XXR1</accession>
<protein>
    <submittedName>
        <fullName evidence="1">Uncharacterized protein</fullName>
    </submittedName>
</protein>